<feature type="region of interest" description="Disordered" evidence="1">
    <location>
        <begin position="15"/>
        <end position="85"/>
    </location>
</feature>
<dbReference type="InterPro" id="IPR015252">
    <property type="entry name" value="BRCA2_hlx"/>
</dbReference>
<dbReference type="AlphaFoldDB" id="A0A1E3H9Y6"/>
<dbReference type="GO" id="GO:0006355">
    <property type="term" value="P:regulation of DNA-templated transcription"/>
    <property type="evidence" value="ECO:0007669"/>
    <property type="project" value="TreeGrafter"/>
</dbReference>
<organism evidence="4 5">
    <name type="scientific">Cryptococcus amylolentus CBS 6039</name>
    <dbReference type="NCBI Taxonomy" id="1295533"/>
    <lineage>
        <taxon>Eukaryota</taxon>
        <taxon>Fungi</taxon>
        <taxon>Dikarya</taxon>
        <taxon>Basidiomycota</taxon>
        <taxon>Agaricomycotina</taxon>
        <taxon>Tremellomycetes</taxon>
        <taxon>Tremellales</taxon>
        <taxon>Cryptococcaceae</taxon>
        <taxon>Cryptococcus</taxon>
    </lineage>
</organism>
<dbReference type="InterPro" id="IPR012340">
    <property type="entry name" value="NA-bd_OB-fold"/>
</dbReference>
<dbReference type="PANTHER" id="PTHR11289:SF0">
    <property type="entry name" value="BREAST CANCER TYPE 2 SUSCEPTIBILITY PROTEIN"/>
    <property type="match status" value="1"/>
</dbReference>
<feature type="region of interest" description="Disordered" evidence="1">
    <location>
        <begin position="451"/>
        <end position="470"/>
    </location>
</feature>
<name>A0A1E3H9Y6_9TREE</name>
<evidence type="ECO:0000256" key="1">
    <source>
        <dbReference type="SAM" id="MobiDB-lite"/>
    </source>
</evidence>
<dbReference type="RefSeq" id="XP_018988896.1">
    <property type="nucleotide sequence ID" value="XM_019143233.1"/>
</dbReference>
<gene>
    <name evidence="4" type="ORF">L202_08360</name>
</gene>
<evidence type="ECO:0000259" key="2">
    <source>
        <dbReference type="Pfam" id="PF09103"/>
    </source>
</evidence>
<evidence type="ECO:0008006" key="6">
    <source>
        <dbReference type="Google" id="ProtNLM"/>
    </source>
</evidence>
<proteinExistence type="predicted"/>
<feature type="domain" description="BRCA2 OB1" evidence="2">
    <location>
        <begin position="605"/>
        <end position="716"/>
    </location>
</feature>
<dbReference type="EMBL" id="AWGJ01000014">
    <property type="protein sequence ID" value="ODN72955.1"/>
    <property type="molecule type" value="Genomic_DNA"/>
</dbReference>
<sequence length="963" mass="105151">MDPDAIQDLLRGITEEHLLDPSSDPPPPSSPSLSPLPPSSPPAAQGEGPPLKRMRLDLDRHPIPTPSASFNGFQTAGGRVVPPPSAASRLKAMKMFDEIDSAADPLLSATSPPDPVPLVGFTTGRGKTVPPPSAAAQQRAIKLFDEINSTAVPDAVTALPMLPETGGGSQKSEERHTPPAIAVQRSPEISVDTGTSINLLTSVPTALETPSADLFVGFKTGGGKDVPPPSAAALQRASKLFDEIEGSTDLLSSTPLPDSPGLQTGFKTGRGFAVPEPSAAAKQKAYKLFEDLDSPSQILDAPGPAKSGFKTGRGEAVPEPSLAARQKALSMFEDMAPPKLDTGSPVPPAFRSPAPKSGAHLRSGHDISVSLVGDAENVASPTSATPALEPFKKRNTNLQPATPTRTPLSFKTNTYASTKKPIQIKTPASQVQARRIGLGSTPVRKSKRGFVTPFRTTPAPSKEVATPSKPKAAVSNPVFDLMRPESRLSLKQAFLHPQYYSRNELATMNIPDEITAVTPDNAALYHFALDQSTFGTQQALKAIKECGCSLATSRWVENHWALILWKLAGLVQAKPELYEDMWNAEEVTKQLRYRYEREFGAAQRPLIRRIQEHDSSPSLPIVLVVSAVHRSTEDANHISLDLTDGWYHIRAQIDDCLRRAVEKGRICVGRKLAVTGAKLESGSDGAEVLDAYKSSRLIVSGNSTSLARWDTRLGMQPHPFMASLSSLTVDGGVVTLMDIVVEKVFPMAFTSGDRTSREPPWDEEEEQCRQEQWKKQYKAERGRLEEKLRKEMDMLQNLGAMLAGYAEETNSTIGEAPDSIEDDLEELLGCKDAPLRIRKLAPDHIVHLALCARSRLNQELEEGRSEVEAQLRITCPPREVRDFRIVRFRDAQEFRRESFRTGMLNVWDARGLGEGILKEGGRYLVSNLMPGKSGDWRVNRSRTDKAEVYLHTRRDTRWQVVDN</sequence>
<dbReference type="GO" id="GO:0000724">
    <property type="term" value="P:double-strand break repair via homologous recombination"/>
    <property type="evidence" value="ECO:0007669"/>
    <property type="project" value="InterPro"/>
</dbReference>
<dbReference type="OrthoDB" id="21095at2759"/>
<dbReference type="PANTHER" id="PTHR11289">
    <property type="entry name" value="BREAST CANCER TYPE 2 SUSCEPTIBILITY PROTEIN BRCA2"/>
    <property type="match status" value="1"/>
</dbReference>
<dbReference type="CDD" id="cd04493">
    <property type="entry name" value="BRCA2DBD_OB1"/>
    <property type="match status" value="1"/>
</dbReference>
<feature type="compositionally biased region" description="Pro residues" evidence="1">
    <location>
        <begin position="23"/>
        <end position="41"/>
    </location>
</feature>
<protein>
    <recommendedName>
        <fullName evidence="6">BRCA2 OB1 domain-containing protein</fullName>
    </recommendedName>
</protein>
<dbReference type="InterPro" id="IPR015187">
    <property type="entry name" value="BRCA2_OB_1"/>
</dbReference>
<dbReference type="Pfam" id="PF09103">
    <property type="entry name" value="BRCA-2_OB1"/>
    <property type="match status" value="1"/>
</dbReference>
<dbReference type="Pfam" id="PF09169">
    <property type="entry name" value="BRCA-2_helical"/>
    <property type="match status" value="1"/>
</dbReference>
<feature type="compositionally biased region" description="Polar residues" evidence="1">
    <location>
        <begin position="396"/>
        <end position="411"/>
    </location>
</feature>
<dbReference type="GeneID" id="30159669"/>
<dbReference type="SUPFAM" id="SSF50249">
    <property type="entry name" value="Nucleic acid-binding proteins"/>
    <property type="match status" value="2"/>
</dbReference>
<reference evidence="4 5" key="1">
    <citation type="submission" date="2016-06" db="EMBL/GenBank/DDBJ databases">
        <title>Evolution of pathogenesis and genome organization in the Tremellales.</title>
        <authorList>
            <person name="Cuomo C."/>
            <person name="Litvintseva A."/>
            <person name="Heitman J."/>
            <person name="Chen Y."/>
            <person name="Sun S."/>
            <person name="Springer D."/>
            <person name="Dromer F."/>
            <person name="Young S."/>
            <person name="Zeng Q."/>
            <person name="Chapman S."/>
            <person name="Gujja S."/>
            <person name="Saif S."/>
            <person name="Birren B."/>
        </authorList>
    </citation>
    <scope>NUCLEOTIDE SEQUENCE [LARGE SCALE GENOMIC DNA]</scope>
    <source>
        <strain evidence="4 5">CBS 6039</strain>
    </source>
</reference>
<feature type="region of interest" description="Disordered" evidence="1">
    <location>
        <begin position="104"/>
        <end position="136"/>
    </location>
</feature>
<evidence type="ECO:0000313" key="5">
    <source>
        <dbReference type="Proteomes" id="UP000094065"/>
    </source>
</evidence>
<dbReference type="STRING" id="1295533.A0A1E3H9Y6"/>
<evidence type="ECO:0000259" key="3">
    <source>
        <dbReference type="Pfam" id="PF09169"/>
    </source>
</evidence>
<keyword evidence="5" id="KW-1185">Reference proteome</keyword>
<dbReference type="InterPro" id="IPR015525">
    <property type="entry name" value="BRCA2"/>
</dbReference>
<dbReference type="Gene3D" id="2.40.50.140">
    <property type="entry name" value="Nucleic acid-binding proteins"/>
    <property type="match status" value="3"/>
</dbReference>
<dbReference type="Proteomes" id="UP000094065">
    <property type="component" value="Unassembled WGS sequence"/>
</dbReference>
<feature type="region of interest" description="Disordered" evidence="1">
    <location>
        <begin position="380"/>
        <end position="411"/>
    </location>
</feature>
<feature type="domain" description="Breast cancer type 2 susceptibility protein helical" evidence="3">
    <location>
        <begin position="546"/>
        <end position="598"/>
    </location>
</feature>
<comment type="caution">
    <text evidence="4">The sequence shown here is derived from an EMBL/GenBank/DDBJ whole genome shotgun (WGS) entry which is preliminary data.</text>
</comment>
<dbReference type="SUPFAM" id="SSF81872">
    <property type="entry name" value="BRCA2 helical domain"/>
    <property type="match status" value="1"/>
</dbReference>
<dbReference type="InterPro" id="IPR036315">
    <property type="entry name" value="BRCA2_hlx_sf"/>
</dbReference>
<evidence type="ECO:0000313" key="4">
    <source>
        <dbReference type="EMBL" id="ODN72955.1"/>
    </source>
</evidence>
<accession>A0A1E3H9Y6</accession>